<reference evidence="1" key="1">
    <citation type="submission" date="2006-10" db="EMBL/GenBank/DDBJ databases">
        <authorList>
            <person name="Amadeo P."/>
            <person name="Zhao Q."/>
            <person name="Wortman J."/>
            <person name="Fraser-Liggett C."/>
            <person name="Carlton J."/>
        </authorList>
    </citation>
    <scope>NUCLEOTIDE SEQUENCE</scope>
    <source>
        <strain evidence="1">G3</strain>
    </source>
</reference>
<evidence type="ECO:0000313" key="1">
    <source>
        <dbReference type="EMBL" id="EAX91136.1"/>
    </source>
</evidence>
<dbReference type="VEuPathDB" id="TrichDB:TVAGG3_0403550"/>
<evidence type="ECO:0000313" key="2">
    <source>
        <dbReference type="Proteomes" id="UP000001542"/>
    </source>
</evidence>
<reference evidence="1" key="2">
    <citation type="journal article" date="2007" name="Science">
        <title>Draft genome sequence of the sexually transmitted pathogen Trichomonas vaginalis.</title>
        <authorList>
            <person name="Carlton J.M."/>
            <person name="Hirt R.P."/>
            <person name="Silva J.C."/>
            <person name="Delcher A.L."/>
            <person name="Schatz M."/>
            <person name="Zhao Q."/>
            <person name="Wortman J.R."/>
            <person name="Bidwell S.L."/>
            <person name="Alsmark U.C.M."/>
            <person name="Besteiro S."/>
            <person name="Sicheritz-Ponten T."/>
            <person name="Noel C.J."/>
            <person name="Dacks J.B."/>
            <person name="Foster P.G."/>
            <person name="Simillion C."/>
            <person name="Van de Peer Y."/>
            <person name="Miranda-Saavedra D."/>
            <person name="Barton G.J."/>
            <person name="Westrop G.D."/>
            <person name="Mueller S."/>
            <person name="Dessi D."/>
            <person name="Fiori P.L."/>
            <person name="Ren Q."/>
            <person name="Paulsen I."/>
            <person name="Zhang H."/>
            <person name="Bastida-Corcuera F.D."/>
            <person name="Simoes-Barbosa A."/>
            <person name="Brown M.T."/>
            <person name="Hayes R.D."/>
            <person name="Mukherjee M."/>
            <person name="Okumura C.Y."/>
            <person name="Schneider R."/>
            <person name="Smith A.J."/>
            <person name="Vanacova S."/>
            <person name="Villalvazo M."/>
            <person name="Haas B.J."/>
            <person name="Pertea M."/>
            <person name="Feldblyum T.V."/>
            <person name="Utterback T.R."/>
            <person name="Shu C.L."/>
            <person name="Osoegawa K."/>
            <person name="de Jong P.J."/>
            <person name="Hrdy I."/>
            <person name="Horvathova L."/>
            <person name="Zubacova Z."/>
            <person name="Dolezal P."/>
            <person name="Malik S.B."/>
            <person name="Logsdon J.M. Jr."/>
            <person name="Henze K."/>
            <person name="Gupta A."/>
            <person name="Wang C.C."/>
            <person name="Dunne R.L."/>
            <person name="Upcroft J.A."/>
            <person name="Upcroft P."/>
            <person name="White O."/>
            <person name="Salzberg S.L."/>
            <person name="Tang P."/>
            <person name="Chiu C.-H."/>
            <person name="Lee Y.-S."/>
            <person name="Embley T.M."/>
            <person name="Coombs G.H."/>
            <person name="Mottram J.C."/>
            <person name="Tachezy J."/>
            <person name="Fraser-Liggett C.M."/>
            <person name="Johnson P.J."/>
        </authorList>
    </citation>
    <scope>NUCLEOTIDE SEQUENCE [LARGE SCALE GENOMIC DNA]</scope>
    <source>
        <strain evidence="1">G3</strain>
    </source>
</reference>
<keyword evidence="2" id="KW-1185">Reference proteome</keyword>
<dbReference type="InParanoid" id="A2FVD3"/>
<gene>
    <name evidence="1" type="ORF">TVAG_147830</name>
</gene>
<dbReference type="OrthoDB" id="10536201at2759"/>
<protein>
    <submittedName>
        <fullName evidence="1">Uncharacterized protein</fullName>
    </submittedName>
</protein>
<dbReference type="Proteomes" id="UP000001542">
    <property type="component" value="Unassembled WGS sequence"/>
</dbReference>
<sequence length="203" mass="23195">MISVTFSWNNGTQQTVNVHELSPLSEAVYMAYLNQETSIEPYIIKNGKLLDLQLSLKIQGIVDGDKLSIYEPKSTSSEMDQPQITSFADKIKGLMNEAIRLNDNAMSRLESQTKLYRTIQSLALSIPEEDEYSEYDRMFNKTIIPTKSDKPSTEAIPIKFTQYPSYPEFDDNEMSDLGLSSMFETIEQAGKYFSKHSVTEWAW</sequence>
<dbReference type="RefSeq" id="XP_001304066.1">
    <property type="nucleotide sequence ID" value="XM_001304065.1"/>
</dbReference>
<dbReference type="SMR" id="A2FVD3"/>
<dbReference type="EMBL" id="DS114056">
    <property type="protein sequence ID" value="EAX91136.1"/>
    <property type="molecule type" value="Genomic_DNA"/>
</dbReference>
<proteinExistence type="predicted"/>
<dbReference type="KEGG" id="tva:4748829"/>
<organism evidence="1 2">
    <name type="scientific">Trichomonas vaginalis (strain ATCC PRA-98 / G3)</name>
    <dbReference type="NCBI Taxonomy" id="412133"/>
    <lineage>
        <taxon>Eukaryota</taxon>
        <taxon>Metamonada</taxon>
        <taxon>Parabasalia</taxon>
        <taxon>Trichomonadida</taxon>
        <taxon>Trichomonadidae</taxon>
        <taxon>Trichomonas</taxon>
    </lineage>
</organism>
<dbReference type="AlphaFoldDB" id="A2FVD3"/>
<dbReference type="VEuPathDB" id="TrichDB:TVAG_147830"/>
<name>A2FVD3_TRIV3</name>
<accession>A2FVD3</accession>